<evidence type="ECO:0000259" key="2">
    <source>
        <dbReference type="Pfam" id="PF15377"/>
    </source>
</evidence>
<dbReference type="InterPro" id="IPR027911">
    <property type="entry name" value="DUF4604"/>
</dbReference>
<organism evidence="3 4">
    <name type="scientific">Sarocladium strictum</name>
    <name type="common">Black bundle disease fungus</name>
    <name type="synonym">Acremonium strictum</name>
    <dbReference type="NCBI Taxonomy" id="5046"/>
    <lineage>
        <taxon>Eukaryota</taxon>
        <taxon>Fungi</taxon>
        <taxon>Dikarya</taxon>
        <taxon>Ascomycota</taxon>
        <taxon>Pezizomycotina</taxon>
        <taxon>Sordariomycetes</taxon>
        <taxon>Hypocreomycetidae</taxon>
        <taxon>Hypocreales</taxon>
        <taxon>Sarocladiaceae</taxon>
        <taxon>Sarocladium</taxon>
    </lineage>
</organism>
<sequence length="173" mass="18715">MSQKITSKNLSYSSSLPPFLAALHAQAGNSTGPDPLLARQRRAVKKRSASEEAEDVPLVLDEDGNAVDVEVGKDGTVKEKEKESSVKRGEEGETETDIPNSKKEEAKLGFGARKRKTGKIVGDDAGEDEVKAESSKQGTRSAPSQSDQASTQSKEKRPKKKAKKIKLSFDEED</sequence>
<dbReference type="Pfam" id="PF15377">
    <property type="entry name" value="DUF4604"/>
    <property type="match status" value="1"/>
</dbReference>
<evidence type="ECO:0000313" key="4">
    <source>
        <dbReference type="Proteomes" id="UP001175261"/>
    </source>
</evidence>
<comment type="caution">
    <text evidence="3">The sequence shown here is derived from an EMBL/GenBank/DDBJ whole genome shotgun (WGS) entry which is preliminary data.</text>
</comment>
<feature type="compositionally biased region" description="Acidic residues" evidence="1">
    <location>
        <begin position="51"/>
        <end position="65"/>
    </location>
</feature>
<protein>
    <recommendedName>
        <fullName evidence="2">DUF4604 domain-containing protein</fullName>
    </recommendedName>
</protein>
<gene>
    <name evidence="3" type="ORF">NLU13_7124</name>
</gene>
<dbReference type="EMBL" id="JAPDFR010000006">
    <property type="protein sequence ID" value="KAK0385949.1"/>
    <property type="molecule type" value="Genomic_DNA"/>
</dbReference>
<feature type="compositionally biased region" description="Basic and acidic residues" evidence="1">
    <location>
        <begin position="70"/>
        <end position="91"/>
    </location>
</feature>
<feature type="region of interest" description="Disordered" evidence="1">
    <location>
        <begin position="26"/>
        <end position="173"/>
    </location>
</feature>
<keyword evidence="4" id="KW-1185">Reference proteome</keyword>
<dbReference type="AlphaFoldDB" id="A0AA39GFF0"/>
<feature type="compositionally biased region" description="Basic residues" evidence="1">
    <location>
        <begin position="156"/>
        <end position="166"/>
    </location>
</feature>
<feature type="compositionally biased region" description="Polar residues" evidence="1">
    <location>
        <begin position="135"/>
        <end position="152"/>
    </location>
</feature>
<reference evidence="3" key="1">
    <citation type="submission" date="2022-10" db="EMBL/GenBank/DDBJ databases">
        <title>Determination and structural analysis of whole genome sequence of Sarocladium strictum F4-1.</title>
        <authorList>
            <person name="Hu L."/>
            <person name="Jiang Y."/>
        </authorList>
    </citation>
    <scope>NUCLEOTIDE SEQUENCE</scope>
    <source>
        <strain evidence="3">F4-1</strain>
    </source>
</reference>
<feature type="domain" description="DUF4604" evidence="2">
    <location>
        <begin position="8"/>
        <end position="173"/>
    </location>
</feature>
<accession>A0AA39GFF0</accession>
<evidence type="ECO:0000256" key="1">
    <source>
        <dbReference type="SAM" id="MobiDB-lite"/>
    </source>
</evidence>
<dbReference type="Proteomes" id="UP001175261">
    <property type="component" value="Unassembled WGS sequence"/>
</dbReference>
<name>A0AA39GFF0_SARSR</name>
<evidence type="ECO:0000313" key="3">
    <source>
        <dbReference type="EMBL" id="KAK0385949.1"/>
    </source>
</evidence>
<proteinExistence type="predicted"/>